<dbReference type="AlphaFoldDB" id="A0A504JAA5"/>
<accession>A0A504JAA5</accession>
<organism evidence="1 2">
    <name type="scientific">Aquimarina algicola</name>
    <dbReference type="NCBI Taxonomy" id="2589995"/>
    <lineage>
        <taxon>Bacteria</taxon>
        <taxon>Pseudomonadati</taxon>
        <taxon>Bacteroidota</taxon>
        <taxon>Flavobacteriia</taxon>
        <taxon>Flavobacteriales</taxon>
        <taxon>Flavobacteriaceae</taxon>
        <taxon>Aquimarina</taxon>
    </lineage>
</organism>
<dbReference type="Proteomes" id="UP000315540">
    <property type="component" value="Unassembled WGS sequence"/>
</dbReference>
<protein>
    <submittedName>
        <fullName evidence="1">Uncharacterized protein</fullName>
    </submittedName>
</protein>
<gene>
    <name evidence="1" type="ORF">FHK87_09595</name>
</gene>
<proteinExistence type="predicted"/>
<evidence type="ECO:0000313" key="2">
    <source>
        <dbReference type="Proteomes" id="UP000315540"/>
    </source>
</evidence>
<evidence type="ECO:0000313" key="1">
    <source>
        <dbReference type="EMBL" id="TPN87817.1"/>
    </source>
</evidence>
<dbReference type="EMBL" id="VFWZ01000002">
    <property type="protein sequence ID" value="TPN87817.1"/>
    <property type="molecule type" value="Genomic_DNA"/>
</dbReference>
<sequence>MNKKRILEGLFVLVLVTVFHSCTQTQDIQHDQGEIPLKTDLDFEPATTAEELEALRDNPESGIVRNQQELIQAIRKDEFLNKVFTEELLYEFIIETGFNERGFTTFSYLPILKTYEDYEEILRYLTPKLGFDYDELGYTMDGYQCGYDGFCKESYATFCDSDNCSKQIELDKDMRVIDMLSSYHAFVQQNINPDFKFYSDALSKFPTVKPLEWFFSKFEIEDVPLEKESQEWVNQGLKTGNIHVFGGTVLYEGEEVSVASLVFEKNIDVPEELIGLSGVIFVPKKKIPRIKFKYIYGQLDPCPCFVCESEEPRLSFCNNFCPRLLDYGNVGAFEETLEKITFYQPEWEESLIVLLNLELSKTICDCKLLEPQEWEKP</sequence>
<comment type="caution">
    <text evidence="1">The sequence shown here is derived from an EMBL/GenBank/DDBJ whole genome shotgun (WGS) entry which is preliminary data.</text>
</comment>
<dbReference type="OrthoDB" id="9789406at2"/>
<name>A0A504JAA5_9FLAO</name>
<dbReference type="RefSeq" id="WP_140592456.1">
    <property type="nucleotide sequence ID" value="NZ_VFWZ01000002.1"/>
</dbReference>
<reference evidence="1 2" key="1">
    <citation type="submission" date="2019-06" db="EMBL/GenBank/DDBJ databases">
        <authorList>
            <person name="Meng X."/>
        </authorList>
    </citation>
    <scope>NUCLEOTIDE SEQUENCE [LARGE SCALE GENOMIC DNA]</scope>
    <source>
        <strain evidence="1 2">M625</strain>
    </source>
</reference>
<keyword evidence="2" id="KW-1185">Reference proteome</keyword>